<sequence length="79" mass="8864">MEFLEYGKEKAIVSFINRWKLAQRIGKAGIQTNSKSNAPCADSNLEPRCEGSGTSKELPRLGPGDEARKSEIRRVREEK</sequence>
<comment type="caution">
    <text evidence="2">The sequence shown here is derived from an EMBL/GenBank/DDBJ whole genome shotgun (WGS) entry which is preliminary data.</text>
</comment>
<dbReference type="EMBL" id="BGPR01024517">
    <property type="protein sequence ID" value="GBN92662.1"/>
    <property type="molecule type" value="Genomic_DNA"/>
</dbReference>
<keyword evidence="3" id="KW-1185">Reference proteome</keyword>
<dbReference type="Proteomes" id="UP000499080">
    <property type="component" value="Unassembled WGS sequence"/>
</dbReference>
<name>A0A4Y2SWE5_ARAVE</name>
<gene>
    <name evidence="2" type="ORF">AVEN_150252_1</name>
</gene>
<protein>
    <submittedName>
        <fullName evidence="2">Uncharacterized protein</fullName>
    </submittedName>
</protein>
<reference evidence="2 3" key="1">
    <citation type="journal article" date="2019" name="Sci. Rep.">
        <title>Orb-weaving spider Araneus ventricosus genome elucidates the spidroin gene catalogue.</title>
        <authorList>
            <person name="Kono N."/>
            <person name="Nakamura H."/>
            <person name="Ohtoshi R."/>
            <person name="Moran D.A.P."/>
            <person name="Shinohara A."/>
            <person name="Yoshida Y."/>
            <person name="Fujiwara M."/>
            <person name="Mori M."/>
            <person name="Tomita M."/>
            <person name="Arakawa K."/>
        </authorList>
    </citation>
    <scope>NUCLEOTIDE SEQUENCE [LARGE SCALE GENOMIC DNA]</scope>
</reference>
<dbReference type="AlphaFoldDB" id="A0A4Y2SWE5"/>
<feature type="region of interest" description="Disordered" evidence="1">
    <location>
        <begin position="30"/>
        <end position="79"/>
    </location>
</feature>
<organism evidence="2 3">
    <name type="scientific">Araneus ventricosus</name>
    <name type="common">Orbweaver spider</name>
    <name type="synonym">Epeira ventricosa</name>
    <dbReference type="NCBI Taxonomy" id="182803"/>
    <lineage>
        <taxon>Eukaryota</taxon>
        <taxon>Metazoa</taxon>
        <taxon>Ecdysozoa</taxon>
        <taxon>Arthropoda</taxon>
        <taxon>Chelicerata</taxon>
        <taxon>Arachnida</taxon>
        <taxon>Araneae</taxon>
        <taxon>Araneomorphae</taxon>
        <taxon>Entelegynae</taxon>
        <taxon>Araneoidea</taxon>
        <taxon>Araneidae</taxon>
        <taxon>Araneus</taxon>
    </lineage>
</organism>
<evidence type="ECO:0000256" key="1">
    <source>
        <dbReference type="SAM" id="MobiDB-lite"/>
    </source>
</evidence>
<evidence type="ECO:0000313" key="3">
    <source>
        <dbReference type="Proteomes" id="UP000499080"/>
    </source>
</evidence>
<evidence type="ECO:0000313" key="2">
    <source>
        <dbReference type="EMBL" id="GBN92662.1"/>
    </source>
</evidence>
<feature type="compositionally biased region" description="Basic and acidic residues" evidence="1">
    <location>
        <begin position="57"/>
        <end position="79"/>
    </location>
</feature>
<accession>A0A4Y2SWE5</accession>
<proteinExistence type="predicted"/>